<evidence type="ECO:0000313" key="3">
    <source>
        <dbReference type="Proteomes" id="UP000184048"/>
    </source>
</evidence>
<dbReference type="EMBL" id="FQUU01000001">
    <property type="protein sequence ID" value="SHE37775.1"/>
    <property type="molecule type" value="Genomic_DNA"/>
</dbReference>
<keyword evidence="1" id="KW-1133">Transmembrane helix</keyword>
<evidence type="ECO:0000313" key="2">
    <source>
        <dbReference type="EMBL" id="SHE37775.1"/>
    </source>
</evidence>
<dbReference type="STRING" id="1121884.SAMN02745131_00294"/>
<reference evidence="2 3" key="1">
    <citation type="submission" date="2016-11" db="EMBL/GenBank/DDBJ databases">
        <authorList>
            <person name="Jaros S."/>
            <person name="Januszkiewicz K."/>
            <person name="Wedrychowicz H."/>
        </authorList>
    </citation>
    <scope>NUCLEOTIDE SEQUENCE [LARGE SCALE GENOMIC DNA]</scope>
    <source>
        <strain evidence="2 3">DSM 18119</strain>
    </source>
</reference>
<feature type="transmembrane region" description="Helical" evidence="1">
    <location>
        <begin position="32"/>
        <end position="53"/>
    </location>
</feature>
<proteinExistence type="predicted"/>
<dbReference type="RefSeq" id="WP_072833450.1">
    <property type="nucleotide sequence ID" value="NZ_FQUU01000001.1"/>
</dbReference>
<keyword evidence="1" id="KW-0472">Membrane</keyword>
<protein>
    <submittedName>
        <fullName evidence="2">Uncharacterized protein</fullName>
    </submittedName>
</protein>
<dbReference type="OrthoDB" id="675847at2"/>
<feature type="transmembrane region" description="Helical" evidence="1">
    <location>
        <begin position="156"/>
        <end position="175"/>
    </location>
</feature>
<accession>A0A1M4SZZ0</accession>
<dbReference type="Proteomes" id="UP000184048">
    <property type="component" value="Unassembled WGS sequence"/>
</dbReference>
<dbReference type="AlphaFoldDB" id="A0A1M4SZZ0"/>
<feature type="transmembrane region" description="Helical" evidence="1">
    <location>
        <begin position="6"/>
        <end position="25"/>
    </location>
</feature>
<organism evidence="2 3">
    <name type="scientific">Flavisolibacter ginsengisoli DSM 18119</name>
    <dbReference type="NCBI Taxonomy" id="1121884"/>
    <lineage>
        <taxon>Bacteria</taxon>
        <taxon>Pseudomonadati</taxon>
        <taxon>Bacteroidota</taxon>
        <taxon>Chitinophagia</taxon>
        <taxon>Chitinophagales</taxon>
        <taxon>Chitinophagaceae</taxon>
        <taxon>Flavisolibacter</taxon>
    </lineage>
</organism>
<name>A0A1M4SZZ0_9BACT</name>
<gene>
    <name evidence="2" type="ORF">SAMN02745131_00294</name>
</gene>
<feature type="transmembrane region" description="Helical" evidence="1">
    <location>
        <begin position="127"/>
        <end position="144"/>
    </location>
</feature>
<keyword evidence="3" id="KW-1185">Reference proteome</keyword>
<feature type="transmembrane region" description="Helical" evidence="1">
    <location>
        <begin position="195"/>
        <end position="217"/>
    </location>
</feature>
<feature type="transmembrane region" description="Helical" evidence="1">
    <location>
        <begin position="59"/>
        <end position="80"/>
    </location>
</feature>
<keyword evidence="1" id="KW-0812">Transmembrane</keyword>
<sequence>MQHLPFWLPLLFILITFCTISVFYFASGKRTIFLVIILCFLLVEAGLGLSGFFTKTAGIPPRLALLVLPPLLFIIGLFISSKGRSFIDSLNMATLTILHTIRIGVEIVLFGLFLYKAVPGLMTFEGRNMDIISGLSAPIVYYFGYKKAKLPSAVILGWNLLCLAILLFTVINAILSAPTPLQQLAFDQPMIAILYFPFVWLPGIVVPLVILSHLSAIRQLVKSLLLKKQTRVTLAI</sequence>
<evidence type="ECO:0000256" key="1">
    <source>
        <dbReference type="SAM" id="Phobius"/>
    </source>
</evidence>
<feature type="transmembrane region" description="Helical" evidence="1">
    <location>
        <begin position="92"/>
        <end position="115"/>
    </location>
</feature>